<feature type="compositionally biased region" description="Basic and acidic residues" evidence="1">
    <location>
        <begin position="126"/>
        <end position="154"/>
    </location>
</feature>
<evidence type="ECO:0000313" key="4">
    <source>
        <dbReference type="Proteomes" id="UP000199068"/>
    </source>
</evidence>
<feature type="region of interest" description="Disordered" evidence="1">
    <location>
        <begin position="126"/>
        <end position="206"/>
    </location>
</feature>
<protein>
    <recommendedName>
        <fullName evidence="5">DUF4398 domain-containing protein</fullName>
    </recommendedName>
</protein>
<sequence>MKLKIVLLVSLLSIVMVGCSGLKENTTVHDGKEALEAHDYEKARNFLSDALEMDSSDEHARAMYMQATKMENALEYEKEGNYNKAIKELESIEEIKNGSATIKTEAAAKKKELVKANEEYLKAREERKQNAKEVSHKDQDRIEAQASIEKEKHLAYLAQKKKQEDEEAKKKVEEEANKPQEPNQGTNELENPGVVVSPPIEQTVAQ</sequence>
<gene>
    <name evidence="3" type="ORF">SAMN04515677_10210</name>
</gene>
<accession>A0A1G9K545</accession>
<organism evidence="3 4">
    <name type="scientific">Romboutsia lituseburensis DSM 797</name>
    <dbReference type="NCBI Taxonomy" id="1121325"/>
    <lineage>
        <taxon>Bacteria</taxon>
        <taxon>Bacillati</taxon>
        <taxon>Bacillota</taxon>
        <taxon>Clostridia</taxon>
        <taxon>Peptostreptococcales</taxon>
        <taxon>Peptostreptococcaceae</taxon>
        <taxon>Romboutsia</taxon>
    </lineage>
</organism>
<evidence type="ECO:0000256" key="1">
    <source>
        <dbReference type="SAM" id="MobiDB-lite"/>
    </source>
</evidence>
<dbReference type="AlphaFoldDB" id="A0A1G9K545"/>
<keyword evidence="2" id="KW-0732">Signal</keyword>
<evidence type="ECO:0000313" key="3">
    <source>
        <dbReference type="EMBL" id="SDL44891.1"/>
    </source>
</evidence>
<name>A0A1G9K545_9FIRM</name>
<proteinExistence type="predicted"/>
<evidence type="ECO:0000256" key="2">
    <source>
        <dbReference type="SAM" id="SignalP"/>
    </source>
</evidence>
<feature type="signal peptide" evidence="2">
    <location>
        <begin position="1"/>
        <end position="22"/>
    </location>
</feature>
<feature type="chain" id="PRO_5011615295" description="DUF4398 domain-containing protein" evidence="2">
    <location>
        <begin position="23"/>
        <end position="206"/>
    </location>
</feature>
<dbReference type="Proteomes" id="UP000199068">
    <property type="component" value="Unassembled WGS sequence"/>
</dbReference>
<dbReference type="RefSeq" id="WP_092722870.1">
    <property type="nucleotide sequence ID" value="NZ_FNGW01000002.1"/>
</dbReference>
<dbReference type="PROSITE" id="PS51257">
    <property type="entry name" value="PROKAR_LIPOPROTEIN"/>
    <property type="match status" value="1"/>
</dbReference>
<feature type="compositionally biased region" description="Polar residues" evidence="1">
    <location>
        <begin position="180"/>
        <end position="189"/>
    </location>
</feature>
<evidence type="ECO:0008006" key="5">
    <source>
        <dbReference type="Google" id="ProtNLM"/>
    </source>
</evidence>
<dbReference type="EMBL" id="FNGW01000002">
    <property type="protein sequence ID" value="SDL44891.1"/>
    <property type="molecule type" value="Genomic_DNA"/>
</dbReference>
<feature type="compositionally biased region" description="Basic and acidic residues" evidence="1">
    <location>
        <begin position="161"/>
        <end position="178"/>
    </location>
</feature>
<keyword evidence="4" id="KW-1185">Reference proteome</keyword>
<reference evidence="3 4" key="1">
    <citation type="submission" date="2016-10" db="EMBL/GenBank/DDBJ databases">
        <authorList>
            <person name="de Groot N.N."/>
        </authorList>
    </citation>
    <scope>NUCLEOTIDE SEQUENCE [LARGE SCALE GENOMIC DNA]</scope>
    <source>
        <strain evidence="3 4">DSM 797</strain>
    </source>
</reference>